<dbReference type="RefSeq" id="WP_058503084.1">
    <property type="nucleotide sequence ID" value="NZ_CAAAJA010000018.1"/>
</dbReference>
<proteinExistence type="inferred from homology"/>
<dbReference type="SMART" id="SM01234">
    <property type="entry name" value="Haemolytic"/>
    <property type="match status" value="1"/>
</dbReference>
<dbReference type="EMBL" id="CP038254">
    <property type="protein sequence ID" value="QBR82999.1"/>
    <property type="molecule type" value="Genomic_DNA"/>
</dbReference>
<dbReference type="PATRIC" id="fig|454.4.peg.3099"/>
<dbReference type="Proteomes" id="UP000295517">
    <property type="component" value="Chromosome"/>
</dbReference>
<dbReference type="OrthoDB" id="9801753at2"/>
<dbReference type="AlphaFoldDB" id="A0A0W0V1R4"/>
<organism evidence="2 4">
    <name type="scientific">Legionella israelensis</name>
    <dbReference type="NCBI Taxonomy" id="454"/>
    <lineage>
        <taxon>Bacteria</taxon>
        <taxon>Pseudomonadati</taxon>
        <taxon>Pseudomonadota</taxon>
        <taxon>Gammaproteobacteria</taxon>
        <taxon>Legionellales</taxon>
        <taxon>Legionellaceae</taxon>
        <taxon>Legionella</taxon>
    </lineage>
</organism>
<dbReference type="HAMAP" id="MF_00386">
    <property type="entry name" value="UPF0161_YidD"/>
    <property type="match status" value="1"/>
</dbReference>
<keyword evidence="4" id="KW-1185">Reference proteome</keyword>
<dbReference type="STRING" id="454.Lisr_2823"/>
<reference evidence="2 4" key="1">
    <citation type="submission" date="2015-11" db="EMBL/GenBank/DDBJ databases">
        <title>Genomic analysis of 38 Legionella species identifies large and diverse effector repertoires.</title>
        <authorList>
            <person name="Burstein D."/>
            <person name="Amaro F."/>
            <person name="Zusman T."/>
            <person name="Lifshitz Z."/>
            <person name="Cohen O."/>
            <person name="Gilbert J.A."/>
            <person name="Pupko T."/>
            <person name="Shuman H.A."/>
            <person name="Segal G."/>
        </authorList>
    </citation>
    <scope>NUCLEOTIDE SEQUENCE [LARGE SCALE GENOMIC DNA]</scope>
    <source>
        <strain evidence="2 4">Bercovier 4</strain>
    </source>
</reference>
<accession>A0A0W0V1R4</accession>
<evidence type="ECO:0000313" key="5">
    <source>
        <dbReference type="Proteomes" id="UP000295517"/>
    </source>
</evidence>
<gene>
    <name evidence="2" type="primary">yidD</name>
    <name evidence="3" type="ORF">E3983_00695</name>
    <name evidence="2" type="ORF">Lisr_2823</name>
</gene>
<sequence>MASINTMLRRVICLPIRLYRYFFSPFVAASCRFYPSCSEYALTAIQRYGVLRGGWKTIQRLARCHPWSKGGYDPVLPNDESY</sequence>
<keyword evidence="1" id="KW-1003">Cell membrane</keyword>
<dbReference type="PANTHER" id="PTHR33383:SF1">
    <property type="entry name" value="MEMBRANE PROTEIN INSERTION EFFICIENCY FACTOR-RELATED"/>
    <property type="match status" value="1"/>
</dbReference>
<dbReference type="GO" id="GO:0005886">
    <property type="term" value="C:plasma membrane"/>
    <property type="evidence" value="ECO:0007669"/>
    <property type="project" value="UniProtKB-SubCell"/>
</dbReference>
<dbReference type="NCBIfam" id="TIGR00278">
    <property type="entry name" value="membrane protein insertion efficiency factor YidD"/>
    <property type="match status" value="1"/>
</dbReference>
<reference evidence="3 5" key="2">
    <citation type="submission" date="2019-03" db="EMBL/GenBank/DDBJ databases">
        <title>Diverse conjugative elements silence natural transformation in Legionella species.</title>
        <authorList>
            <person name="Durieux I."/>
            <person name="Ginevra C."/>
            <person name="Attaiech L."/>
            <person name="Picq K."/>
            <person name="Juan P.A."/>
            <person name="Jarraud S."/>
            <person name="Charpentier X."/>
        </authorList>
    </citation>
    <scope>NUCLEOTIDE SEQUENCE [LARGE SCALE GENOMIC DNA]</scope>
    <source>
        <strain evidence="3 5">HL-0427-4011</strain>
    </source>
</reference>
<comment type="similarity">
    <text evidence="1">Belongs to the UPF0161 family.</text>
</comment>
<keyword evidence="1" id="KW-0472">Membrane</keyword>
<protein>
    <recommendedName>
        <fullName evidence="1">Putative membrane protein insertion efficiency factor</fullName>
    </recommendedName>
</protein>
<evidence type="ECO:0000256" key="1">
    <source>
        <dbReference type="HAMAP-Rule" id="MF_00386"/>
    </source>
</evidence>
<comment type="subcellular location">
    <subcellularLocation>
        <location evidence="1">Cell membrane</location>
        <topology evidence="1">Peripheral membrane protein</topology>
        <orientation evidence="1">Cytoplasmic side</orientation>
    </subcellularLocation>
</comment>
<evidence type="ECO:0000313" key="2">
    <source>
        <dbReference type="EMBL" id="KTD14047.1"/>
    </source>
</evidence>
<dbReference type="EMBL" id="LNYH01000151">
    <property type="protein sequence ID" value="KTD14047.1"/>
    <property type="molecule type" value="Genomic_DNA"/>
</dbReference>
<dbReference type="Proteomes" id="UP000054761">
    <property type="component" value="Unassembled WGS sequence"/>
</dbReference>
<comment type="function">
    <text evidence="1">Could be involved in insertion of integral membrane proteins into the membrane.</text>
</comment>
<dbReference type="Pfam" id="PF01809">
    <property type="entry name" value="YidD"/>
    <property type="match status" value="1"/>
</dbReference>
<evidence type="ECO:0000313" key="4">
    <source>
        <dbReference type="Proteomes" id="UP000054761"/>
    </source>
</evidence>
<evidence type="ECO:0000313" key="3">
    <source>
        <dbReference type="EMBL" id="QBR82999.1"/>
    </source>
</evidence>
<dbReference type="InterPro" id="IPR002696">
    <property type="entry name" value="Membr_insert_effic_factor_YidD"/>
</dbReference>
<name>A0A0W0V1R4_9GAMM</name>
<dbReference type="PANTHER" id="PTHR33383">
    <property type="entry name" value="MEMBRANE PROTEIN INSERTION EFFICIENCY FACTOR-RELATED"/>
    <property type="match status" value="1"/>
</dbReference>